<name>A0A367L1K6_9HYPO</name>
<comment type="caution">
    <text evidence="1">The sequence shown here is derived from an EMBL/GenBank/DDBJ whole genome shotgun (WGS) entry which is preliminary data.</text>
</comment>
<evidence type="ECO:0000313" key="1">
    <source>
        <dbReference type="EMBL" id="RCI08329.1"/>
    </source>
</evidence>
<dbReference type="EMBL" id="LKCN02000019">
    <property type="protein sequence ID" value="RCI08329.1"/>
    <property type="molecule type" value="Genomic_DNA"/>
</dbReference>
<accession>A0A367L1K6</accession>
<sequence>MCLFLFDSCNLNKEVLSKKMNIAGKIHSGLCLTGLFFEFRDVALLHPSCTPLRIHTSRPRTFVAAVSDVGRMLTYYRLHCQTADQLYFALAPSFPSSKSNGPCLPFQLDLLYVYVVHVHACMYVQEICCVVSVFALYEV</sequence>
<proteinExistence type="predicted"/>
<evidence type="ECO:0000313" key="2">
    <source>
        <dbReference type="Proteomes" id="UP000253664"/>
    </source>
</evidence>
<dbReference type="AlphaFoldDB" id="A0A367L1K6"/>
<keyword evidence="2" id="KW-1185">Reference proteome</keyword>
<organism evidence="1 2">
    <name type="scientific">Ophiocordyceps polyrhachis-furcata BCC 54312</name>
    <dbReference type="NCBI Taxonomy" id="1330021"/>
    <lineage>
        <taxon>Eukaryota</taxon>
        <taxon>Fungi</taxon>
        <taxon>Dikarya</taxon>
        <taxon>Ascomycota</taxon>
        <taxon>Pezizomycotina</taxon>
        <taxon>Sordariomycetes</taxon>
        <taxon>Hypocreomycetidae</taxon>
        <taxon>Hypocreales</taxon>
        <taxon>Ophiocordycipitaceae</taxon>
        <taxon>Ophiocordyceps</taxon>
    </lineage>
</organism>
<reference evidence="1 2" key="1">
    <citation type="journal article" date="2015" name="BMC Genomics">
        <title>Insights from the genome of Ophiocordyceps polyrhachis-furcata to pathogenicity and host specificity in insect fungi.</title>
        <authorList>
            <person name="Wichadakul D."/>
            <person name="Kobmoo N."/>
            <person name="Ingsriswang S."/>
            <person name="Tangphatsornruang S."/>
            <person name="Chantasingh D."/>
            <person name="Luangsa-ard J.J."/>
            <person name="Eurwilaichitr L."/>
        </authorList>
    </citation>
    <scope>NUCLEOTIDE SEQUENCE [LARGE SCALE GENOMIC DNA]</scope>
    <source>
        <strain evidence="1 2">BCC 54312</strain>
    </source>
</reference>
<gene>
    <name evidence="1" type="ORF">L249_8809</name>
</gene>
<protein>
    <submittedName>
        <fullName evidence="1">Uncharacterized protein</fullName>
    </submittedName>
</protein>
<dbReference type="Proteomes" id="UP000253664">
    <property type="component" value="Unassembled WGS sequence"/>
</dbReference>